<reference evidence="2" key="1">
    <citation type="journal article" date="2014" name="Front. Microbiol.">
        <title>High frequency of phylogenetically diverse reductive dehalogenase-homologous genes in deep subseafloor sedimentary metagenomes.</title>
        <authorList>
            <person name="Kawai M."/>
            <person name="Futagami T."/>
            <person name="Toyoda A."/>
            <person name="Takaki Y."/>
            <person name="Nishi S."/>
            <person name="Hori S."/>
            <person name="Arai W."/>
            <person name="Tsubouchi T."/>
            <person name="Morono Y."/>
            <person name="Uchiyama I."/>
            <person name="Ito T."/>
            <person name="Fujiyama A."/>
            <person name="Inagaki F."/>
            <person name="Takami H."/>
        </authorList>
    </citation>
    <scope>NUCLEOTIDE SEQUENCE</scope>
    <source>
        <strain evidence="2">Expedition CK06-06</strain>
    </source>
</reference>
<name>X1N670_9ZZZZ</name>
<keyword evidence="1" id="KW-0472">Membrane</keyword>
<dbReference type="AlphaFoldDB" id="X1N670"/>
<accession>X1N670</accession>
<feature type="non-terminal residue" evidence="2">
    <location>
        <position position="1"/>
    </location>
</feature>
<keyword evidence="1" id="KW-1133">Transmembrane helix</keyword>
<gene>
    <name evidence="2" type="ORF">S06H3_37721</name>
</gene>
<evidence type="ECO:0000256" key="1">
    <source>
        <dbReference type="SAM" id="Phobius"/>
    </source>
</evidence>
<organism evidence="2">
    <name type="scientific">marine sediment metagenome</name>
    <dbReference type="NCBI Taxonomy" id="412755"/>
    <lineage>
        <taxon>unclassified sequences</taxon>
        <taxon>metagenomes</taxon>
        <taxon>ecological metagenomes</taxon>
    </lineage>
</organism>
<protein>
    <submittedName>
        <fullName evidence="2">Uncharacterized protein</fullName>
    </submittedName>
</protein>
<comment type="caution">
    <text evidence="2">The sequence shown here is derived from an EMBL/GenBank/DDBJ whole genome shotgun (WGS) entry which is preliminary data.</text>
</comment>
<sequence>SASITGFANYLDLLFGYALPVFLLVELAITPDINPEP</sequence>
<feature type="transmembrane region" description="Helical" evidence="1">
    <location>
        <begin position="7"/>
        <end position="29"/>
    </location>
</feature>
<keyword evidence="1" id="KW-0812">Transmembrane</keyword>
<proteinExistence type="predicted"/>
<evidence type="ECO:0000313" key="2">
    <source>
        <dbReference type="EMBL" id="GAI25741.1"/>
    </source>
</evidence>
<dbReference type="EMBL" id="BARV01022942">
    <property type="protein sequence ID" value="GAI25741.1"/>
    <property type="molecule type" value="Genomic_DNA"/>
</dbReference>